<evidence type="ECO:0000256" key="1">
    <source>
        <dbReference type="SAM" id="MobiDB-lite"/>
    </source>
</evidence>
<organism evidence="3 4">
    <name type="scientific">Mortierella hygrophila</name>
    <dbReference type="NCBI Taxonomy" id="979708"/>
    <lineage>
        <taxon>Eukaryota</taxon>
        <taxon>Fungi</taxon>
        <taxon>Fungi incertae sedis</taxon>
        <taxon>Mucoromycota</taxon>
        <taxon>Mortierellomycotina</taxon>
        <taxon>Mortierellomycetes</taxon>
        <taxon>Mortierellales</taxon>
        <taxon>Mortierellaceae</taxon>
        <taxon>Mortierella</taxon>
    </lineage>
</organism>
<evidence type="ECO:0000313" key="3">
    <source>
        <dbReference type="EMBL" id="KAF9545832.1"/>
    </source>
</evidence>
<proteinExistence type="predicted"/>
<dbReference type="EMBL" id="JAAAXW010000065">
    <property type="protein sequence ID" value="KAF9545832.1"/>
    <property type="molecule type" value="Genomic_DNA"/>
</dbReference>
<name>A0A9P6K4F6_9FUNG</name>
<evidence type="ECO:0000256" key="2">
    <source>
        <dbReference type="SAM" id="SignalP"/>
    </source>
</evidence>
<keyword evidence="4" id="KW-1185">Reference proteome</keyword>
<protein>
    <submittedName>
        <fullName evidence="3">Uncharacterized protein</fullName>
    </submittedName>
</protein>
<feature type="chain" id="PRO_5040269840" evidence="2">
    <location>
        <begin position="33"/>
        <end position="262"/>
    </location>
</feature>
<evidence type="ECO:0000313" key="4">
    <source>
        <dbReference type="Proteomes" id="UP000723463"/>
    </source>
</evidence>
<feature type="region of interest" description="Disordered" evidence="1">
    <location>
        <begin position="65"/>
        <end position="94"/>
    </location>
</feature>
<accession>A0A9P6K4F6</accession>
<sequence length="262" mass="27569">MTSGTTSWKHLLPTLFLTLHLCLLCLSSLTDAQIFNGDNVVAAPTKAGIITTDIIPTFVSADAPKPTSASSGGKHPTATGNSTLAVSPTTTTVPPPIPVQPYTTWAPGSGPMPVASPLPLPTSPAMFPQNISTCSTCYGMFPTLSRCNVIANSNTFPITPNTTYATLMPFLQCICTFKALDAYPYCVDCFAKTQQPTQLNVLQANHLVNYIDAFRQLCGVTYNGNRIPGNAGSALVPLVGTKLSALLAGLTGVLAMNFWVAL</sequence>
<feature type="signal peptide" evidence="2">
    <location>
        <begin position="1"/>
        <end position="32"/>
    </location>
</feature>
<reference evidence="3" key="1">
    <citation type="journal article" date="2020" name="Fungal Divers.">
        <title>Resolving the Mortierellaceae phylogeny through synthesis of multi-gene phylogenetics and phylogenomics.</title>
        <authorList>
            <person name="Vandepol N."/>
            <person name="Liber J."/>
            <person name="Desiro A."/>
            <person name="Na H."/>
            <person name="Kennedy M."/>
            <person name="Barry K."/>
            <person name="Grigoriev I.V."/>
            <person name="Miller A.N."/>
            <person name="O'Donnell K."/>
            <person name="Stajich J.E."/>
            <person name="Bonito G."/>
        </authorList>
    </citation>
    <scope>NUCLEOTIDE SEQUENCE</scope>
    <source>
        <strain evidence="3">NRRL 2591</strain>
    </source>
</reference>
<comment type="caution">
    <text evidence="3">The sequence shown here is derived from an EMBL/GenBank/DDBJ whole genome shotgun (WGS) entry which is preliminary data.</text>
</comment>
<keyword evidence="2" id="KW-0732">Signal</keyword>
<dbReference type="Proteomes" id="UP000723463">
    <property type="component" value="Unassembled WGS sequence"/>
</dbReference>
<gene>
    <name evidence="3" type="ORF">EC957_010460</name>
</gene>
<dbReference type="AlphaFoldDB" id="A0A9P6K4F6"/>